<gene>
    <name evidence="3" type="ORF">GAB14E_4364</name>
</gene>
<comment type="similarity">
    <text evidence="1">Belongs to the YciI family.</text>
</comment>
<dbReference type="NCBIfam" id="NF008473">
    <property type="entry name" value="PRK11370.1"/>
    <property type="match status" value="1"/>
</dbReference>
<protein>
    <submittedName>
        <fullName evidence="3">YCII-related protein</fullName>
    </submittedName>
</protein>
<feature type="domain" description="YCII-related" evidence="2">
    <location>
        <begin position="1"/>
        <end position="94"/>
    </location>
</feature>
<dbReference type="Proteomes" id="UP000029868">
    <property type="component" value="Unassembled WGS sequence"/>
</dbReference>
<evidence type="ECO:0000313" key="3">
    <source>
        <dbReference type="EMBL" id="KGJ87686.1"/>
    </source>
</evidence>
<reference evidence="3 4" key="1">
    <citation type="submission" date="2014-08" db="EMBL/GenBank/DDBJ databases">
        <title>Genomic and Phenotypic Diversity of Colwellia psychrerythraea strains from Disparate Marine Basins.</title>
        <authorList>
            <person name="Techtmann S.M."/>
            <person name="Stelling S.C."/>
            <person name="Utturkar S.M."/>
            <person name="Alshibli N."/>
            <person name="Harris A."/>
            <person name="Brown S.D."/>
            <person name="Hazen T.C."/>
        </authorList>
    </citation>
    <scope>NUCLEOTIDE SEQUENCE [LARGE SCALE GENOMIC DNA]</scope>
    <source>
        <strain evidence="3 4">GAB14E</strain>
    </source>
</reference>
<dbReference type="SUPFAM" id="SSF54909">
    <property type="entry name" value="Dimeric alpha+beta barrel"/>
    <property type="match status" value="1"/>
</dbReference>
<accession>A0A099KBH8</accession>
<dbReference type="Gene3D" id="3.30.70.1060">
    <property type="entry name" value="Dimeric alpha+beta barrel"/>
    <property type="match status" value="1"/>
</dbReference>
<proteinExistence type="inferred from homology"/>
<dbReference type="AlphaFoldDB" id="A0A099KBH8"/>
<evidence type="ECO:0000313" key="4">
    <source>
        <dbReference type="Proteomes" id="UP000029868"/>
    </source>
</evidence>
<sequence>MFYLIYSEDVENSLSLRLSVRDKHIERLKALQAQGKLLLAGPCPAIDSEDPGESGFTGSLIVAEFDNLPAAQAWADEDPYISAGVYKKVTVKPYKKVLPA</sequence>
<dbReference type="PATRIC" id="fig|28229.3.peg.4341"/>
<dbReference type="Pfam" id="PF03795">
    <property type="entry name" value="YCII"/>
    <property type="match status" value="1"/>
</dbReference>
<name>A0A099KBH8_COLPS</name>
<dbReference type="InterPro" id="IPR051807">
    <property type="entry name" value="Sec-metab_biosynth-assoc"/>
</dbReference>
<dbReference type="EMBL" id="JQEC01000071">
    <property type="protein sequence ID" value="KGJ87686.1"/>
    <property type="molecule type" value="Genomic_DNA"/>
</dbReference>
<evidence type="ECO:0000259" key="2">
    <source>
        <dbReference type="Pfam" id="PF03795"/>
    </source>
</evidence>
<dbReference type="OrthoDB" id="9797014at2"/>
<dbReference type="InterPro" id="IPR005545">
    <property type="entry name" value="YCII"/>
</dbReference>
<evidence type="ECO:0000256" key="1">
    <source>
        <dbReference type="ARBA" id="ARBA00007689"/>
    </source>
</evidence>
<comment type="caution">
    <text evidence="3">The sequence shown here is derived from an EMBL/GenBank/DDBJ whole genome shotgun (WGS) entry which is preliminary data.</text>
</comment>
<dbReference type="RefSeq" id="WP_033084268.1">
    <property type="nucleotide sequence ID" value="NZ_JQEC01000071.1"/>
</dbReference>
<dbReference type="PANTHER" id="PTHR33606:SF3">
    <property type="entry name" value="PROTEIN YCII"/>
    <property type="match status" value="1"/>
</dbReference>
<dbReference type="InterPro" id="IPR011008">
    <property type="entry name" value="Dimeric_a/b-barrel"/>
</dbReference>
<organism evidence="3 4">
    <name type="scientific">Colwellia psychrerythraea</name>
    <name type="common">Vibrio psychroerythus</name>
    <dbReference type="NCBI Taxonomy" id="28229"/>
    <lineage>
        <taxon>Bacteria</taxon>
        <taxon>Pseudomonadati</taxon>
        <taxon>Pseudomonadota</taxon>
        <taxon>Gammaproteobacteria</taxon>
        <taxon>Alteromonadales</taxon>
        <taxon>Colwelliaceae</taxon>
        <taxon>Colwellia</taxon>
    </lineage>
</organism>
<dbReference type="PANTHER" id="PTHR33606">
    <property type="entry name" value="PROTEIN YCII"/>
    <property type="match status" value="1"/>
</dbReference>